<protein>
    <submittedName>
        <fullName evidence="2">ISKra4 family transposase</fullName>
    </submittedName>
</protein>
<proteinExistence type="predicted"/>
<evidence type="ECO:0000313" key="3">
    <source>
        <dbReference type="Proteomes" id="UP000320513"/>
    </source>
</evidence>
<organism evidence="2 3">
    <name type="scientific">Mycobacterium helveticum</name>
    <dbReference type="NCBI Taxonomy" id="2592811"/>
    <lineage>
        <taxon>Bacteria</taxon>
        <taxon>Bacillati</taxon>
        <taxon>Actinomycetota</taxon>
        <taxon>Actinomycetes</taxon>
        <taxon>Mycobacteriales</taxon>
        <taxon>Mycobacteriaceae</taxon>
        <taxon>Mycobacterium</taxon>
    </lineage>
</organism>
<evidence type="ECO:0000256" key="1">
    <source>
        <dbReference type="SAM" id="MobiDB-lite"/>
    </source>
</evidence>
<sequence>MRPARSPRSWAALPVDPHRGRARHEGTAALGRRGGQGARRAVQLPPLRAGVRADRGGQRDDLRGPPAEPGGDGTPGRDGGRKKGLCEQITAEIAAEVERLAALAADSLGSSGTGLAAVELAIRTAMMRLGASLLGQLLAADTGHRGPRIDCGAGHHAAFVGYRDKNLDTVLGRVVVRRAYYHCTDCGHGNVPRDDDLGVTDASLSPGLRRMTARAAAAEPFATAADLLAELAGIRLSDKRIERSAENDGAAAAARITAEAPAIASGTMAVLPAPADRGTPPDKLYIAVDGTGVPMVAAAVTDRAGKAPDGRARTREVKLAALFTQTSLDDDGRPVRDPDSTSYLASFAPAAQFATLVAAEARRRGADDIRQLVVLGDGAPWIWNLATTIAPEATPIVDLYHAREHLHGLAAGLTDTLGDAHPDWLAARLADLDAGDIETLVTETERLPMNDDTATDTAKALGYFKTNAHRMRYAYFRAHGLFVGSGVVEAGCKSLVGGRLKQSGMRWNIPGATGILTLRTHQASGRFDRIWTQPHNQTATVATA</sequence>
<dbReference type="EMBL" id="VMQU01000261">
    <property type="protein sequence ID" value="TVS76950.1"/>
    <property type="molecule type" value="Genomic_DNA"/>
</dbReference>
<dbReference type="OrthoDB" id="4380688at2"/>
<keyword evidence="3" id="KW-1185">Reference proteome</keyword>
<name>A0A557WUL1_9MYCO</name>
<evidence type="ECO:0000313" key="2">
    <source>
        <dbReference type="EMBL" id="TVS76950.1"/>
    </source>
</evidence>
<dbReference type="NCBIfam" id="NF033572">
    <property type="entry name" value="transpos_ISKra4"/>
    <property type="match status" value="1"/>
</dbReference>
<comment type="caution">
    <text evidence="2">The sequence shown here is derived from an EMBL/GenBank/DDBJ whole genome shotgun (WGS) entry which is preliminary data.</text>
</comment>
<reference evidence="2 3" key="1">
    <citation type="submission" date="2019-07" db="EMBL/GenBank/DDBJ databases">
        <title>New Mycobacterium species.</title>
        <authorList>
            <person name="Tortoli E."/>
            <person name="Ghielmetti G."/>
            <person name="Friedel U."/>
            <person name="Trovato A."/>
        </authorList>
    </citation>
    <scope>NUCLEOTIDE SEQUENCE [LARGE SCALE GENOMIC DNA]</scope>
    <source>
        <strain evidence="2 3">16-83</strain>
    </source>
</reference>
<dbReference type="AlphaFoldDB" id="A0A557WUL1"/>
<feature type="compositionally biased region" description="Basic and acidic residues" evidence="1">
    <location>
        <begin position="51"/>
        <end position="63"/>
    </location>
</feature>
<accession>A0A557WUL1</accession>
<feature type="region of interest" description="Disordered" evidence="1">
    <location>
        <begin position="1"/>
        <end position="83"/>
    </location>
</feature>
<feature type="compositionally biased region" description="Basic and acidic residues" evidence="1">
    <location>
        <begin position="16"/>
        <end position="26"/>
    </location>
</feature>
<dbReference type="Proteomes" id="UP000320513">
    <property type="component" value="Unassembled WGS sequence"/>
</dbReference>
<gene>
    <name evidence="2" type="ORF">FPZ47_27305</name>
</gene>